<dbReference type="Proteomes" id="UP000250078">
    <property type="component" value="Unassembled WGS sequence"/>
</dbReference>
<organism evidence="1 2">
    <name type="scientific">Cenococcum geophilum 1.58</name>
    <dbReference type="NCBI Taxonomy" id="794803"/>
    <lineage>
        <taxon>Eukaryota</taxon>
        <taxon>Fungi</taxon>
        <taxon>Dikarya</taxon>
        <taxon>Ascomycota</taxon>
        <taxon>Pezizomycotina</taxon>
        <taxon>Dothideomycetes</taxon>
        <taxon>Pleosporomycetidae</taxon>
        <taxon>Gloniales</taxon>
        <taxon>Gloniaceae</taxon>
        <taxon>Cenococcum</taxon>
    </lineage>
</organism>
<evidence type="ECO:0000313" key="1">
    <source>
        <dbReference type="EMBL" id="OCK88424.1"/>
    </source>
</evidence>
<sequence length="61" mass="6792">MLMASNGHFFGQIPHPIQSRSEMNAILDSGVTSMQSFPVRTTGQDFLHSCLHFCLTVRHSS</sequence>
<evidence type="ECO:0000313" key="2">
    <source>
        <dbReference type="Proteomes" id="UP000250078"/>
    </source>
</evidence>
<proteinExistence type="predicted"/>
<name>A0ACC8EQ28_9PEZI</name>
<keyword evidence="2" id="KW-1185">Reference proteome</keyword>
<dbReference type="EMBL" id="KV748243">
    <property type="protein sequence ID" value="OCK88424.1"/>
    <property type="molecule type" value="Genomic_DNA"/>
</dbReference>
<reference evidence="1 2" key="1">
    <citation type="journal article" date="2016" name="Nat. Commun.">
        <title>Ectomycorrhizal ecology is imprinted in the genome of the dominant symbiotic fungus Cenococcum geophilum.</title>
        <authorList>
            <consortium name="DOE Joint Genome Institute"/>
            <person name="Peter M."/>
            <person name="Kohler A."/>
            <person name="Ohm R.A."/>
            <person name="Kuo A."/>
            <person name="Krutzmann J."/>
            <person name="Morin E."/>
            <person name="Arend M."/>
            <person name="Barry K.W."/>
            <person name="Binder M."/>
            <person name="Choi C."/>
            <person name="Clum A."/>
            <person name="Copeland A."/>
            <person name="Grisel N."/>
            <person name="Haridas S."/>
            <person name="Kipfer T."/>
            <person name="LaButti K."/>
            <person name="Lindquist E."/>
            <person name="Lipzen A."/>
            <person name="Maire R."/>
            <person name="Meier B."/>
            <person name="Mihaltcheva S."/>
            <person name="Molinier V."/>
            <person name="Murat C."/>
            <person name="Poggeler S."/>
            <person name="Quandt C.A."/>
            <person name="Sperisen C."/>
            <person name="Tritt A."/>
            <person name="Tisserant E."/>
            <person name="Crous P.W."/>
            <person name="Henrissat B."/>
            <person name="Nehls U."/>
            <person name="Egli S."/>
            <person name="Spatafora J.W."/>
            <person name="Grigoriev I.V."/>
            <person name="Martin F.M."/>
        </authorList>
    </citation>
    <scope>NUCLEOTIDE SEQUENCE [LARGE SCALE GENOMIC DNA]</scope>
    <source>
        <strain evidence="1 2">1.58</strain>
    </source>
</reference>
<protein>
    <submittedName>
        <fullName evidence="1">Uncharacterized protein</fullName>
    </submittedName>
</protein>
<accession>A0ACC8EQ28</accession>
<gene>
    <name evidence="1" type="ORF">K441DRAFT_588706</name>
</gene>